<evidence type="ECO:0000256" key="5">
    <source>
        <dbReference type="ARBA" id="ARBA00022801"/>
    </source>
</evidence>
<dbReference type="InterPro" id="IPR011324">
    <property type="entry name" value="Cytotoxic_necrot_fac-like_cat"/>
</dbReference>
<comment type="catalytic activity">
    <reaction evidence="7">
        <text>adenosine + H2O + H(+) = inosine + NH4(+)</text>
        <dbReference type="Rhea" id="RHEA:24408"/>
        <dbReference type="ChEBI" id="CHEBI:15377"/>
        <dbReference type="ChEBI" id="CHEBI:15378"/>
        <dbReference type="ChEBI" id="CHEBI:16335"/>
        <dbReference type="ChEBI" id="CHEBI:17596"/>
        <dbReference type="ChEBI" id="CHEBI:28938"/>
        <dbReference type="EC" id="3.5.4.4"/>
    </reaction>
    <physiologicalReaction direction="left-to-right" evidence="7">
        <dbReference type="Rhea" id="RHEA:24409"/>
    </physiologicalReaction>
</comment>
<evidence type="ECO:0000256" key="4">
    <source>
        <dbReference type="ARBA" id="ARBA00022723"/>
    </source>
</evidence>
<evidence type="ECO:0000313" key="11">
    <source>
        <dbReference type="EMBL" id="MCT7374807.1"/>
    </source>
</evidence>
<keyword evidence="5" id="KW-0378">Hydrolase</keyword>
<evidence type="ECO:0000256" key="7">
    <source>
        <dbReference type="ARBA" id="ARBA00047989"/>
    </source>
</evidence>
<comment type="similarity">
    <text evidence="2 10">Belongs to the purine nucleoside phosphorylase YfiH/LACC1 family.</text>
</comment>
<dbReference type="Pfam" id="PF02578">
    <property type="entry name" value="Cu-oxidase_4"/>
    <property type="match status" value="1"/>
</dbReference>
<reference evidence="11 12" key="1">
    <citation type="submission" date="2022-09" db="EMBL/GenBank/DDBJ databases">
        <title>Chelativorans salina sp. nov., a novel slightly halophilic bacterium isolated from a saline lake sediment enrichment.</title>
        <authorList>
            <person name="Gao L."/>
            <person name="Fang B.-Z."/>
            <person name="Li W.-J."/>
        </authorList>
    </citation>
    <scope>NUCLEOTIDE SEQUENCE [LARGE SCALE GENOMIC DNA]</scope>
    <source>
        <strain evidence="11 12">EGI FJ00035</strain>
    </source>
</reference>
<organism evidence="11 12">
    <name type="scientific">Chelativorans salis</name>
    <dbReference type="NCBI Taxonomy" id="2978478"/>
    <lineage>
        <taxon>Bacteria</taxon>
        <taxon>Pseudomonadati</taxon>
        <taxon>Pseudomonadota</taxon>
        <taxon>Alphaproteobacteria</taxon>
        <taxon>Hyphomicrobiales</taxon>
        <taxon>Phyllobacteriaceae</taxon>
        <taxon>Chelativorans</taxon>
    </lineage>
</organism>
<comment type="caution">
    <text evidence="11">The sequence shown here is derived from an EMBL/GenBank/DDBJ whole genome shotgun (WGS) entry which is preliminary data.</text>
</comment>
<comment type="catalytic activity">
    <reaction evidence="9">
        <text>S-methyl-5'-thioadenosine + phosphate = 5-(methylsulfanyl)-alpha-D-ribose 1-phosphate + adenine</text>
        <dbReference type="Rhea" id="RHEA:11852"/>
        <dbReference type="ChEBI" id="CHEBI:16708"/>
        <dbReference type="ChEBI" id="CHEBI:17509"/>
        <dbReference type="ChEBI" id="CHEBI:43474"/>
        <dbReference type="ChEBI" id="CHEBI:58533"/>
        <dbReference type="EC" id="2.4.2.28"/>
    </reaction>
    <physiologicalReaction direction="left-to-right" evidence="9">
        <dbReference type="Rhea" id="RHEA:11853"/>
    </physiologicalReaction>
</comment>
<dbReference type="PANTHER" id="PTHR30616">
    <property type="entry name" value="UNCHARACTERIZED PROTEIN YFIH"/>
    <property type="match status" value="1"/>
</dbReference>
<dbReference type="Proteomes" id="UP001320831">
    <property type="component" value="Unassembled WGS sequence"/>
</dbReference>
<dbReference type="PANTHER" id="PTHR30616:SF2">
    <property type="entry name" value="PURINE NUCLEOSIDE PHOSPHORYLASE LACC1"/>
    <property type="match status" value="1"/>
</dbReference>
<dbReference type="RefSeq" id="WP_260901319.1">
    <property type="nucleotide sequence ID" value="NZ_JAOCZP010000002.1"/>
</dbReference>
<dbReference type="Gene3D" id="3.60.140.10">
    <property type="entry name" value="CNF1/YfiH-like putative cysteine hydrolases"/>
    <property type="match status" value="1"/>
</dbReference>
<evidence type="ECO:0000256" key="10">
    <source>
        <dbReference type="RuleBase" id="RU361274"/>
    </source>
</evidence>
<evidence type="ECO:0000256" key="1">
    <source>
        <dbReference type="ARBA" id="ARBA00000553"/>
    </source>
</evidence>
<dbReference type="EMBL" id="JAOCZP010000002">
    <property type="protein sequence ID" value="MCT7374807.1"/>
    <property type="molecule type" value="Genomic_DNA"/>
</dbReference>
<protein>
    <recommendedName>
        <fullName evidence="10">Purine nucleoside phosphorylase</fullName>
    </recommendedName>
</protein>
<evidence type="ECO:0000256" key="2">
    <source>
        <dbReference type="ARBA" id="ARBA00007353"/>
    </source>
</evidence>
<dbReference type="CDD" id="cd16833">
    <property type="entry name" value="YfiH"/>
    <property type="match status" value="1"/>
</dbReference>
<evidence type="ECO:0000313" key="12">
    <source>
        <dbReference type="Proteomes" id="UP001320831"/>
    </source>
</evidence>
<sequence length="264" mass="28542">MLDMTRPEPIRSPLLDGARAKGVKHGFFTRAGGVSEGIYRGLNIGLGSNDSREAVLENRHRVATWMGVPVENLCTLHQCHSAVVVVVEASLGGTRPSADAMVTRQPGLAIGVLAADCGPVLFADAEAHVIGAAHAGWKGALTGIMENTIAAMERLGAERERIVAVLGPAISQVNYEVGPEYQARFTDADPENARYFRASAQPGHAFFDLNRYTLDRLSDTGVTAGMLGHCTYADEERFYSYRRATHRGEPDYGRQISAICLEEV</sequence>
<evidence type="ECO:0000256" key="3">
    <source>
        <dbReference type="ARBA" id="ARBA00022679"/>
    </source>
</evidence>
<dbReference type="NCBIfam" id="TIGR00726">
    <property type="entry name" value="peptidoglycan editing factor PgeF"/>
    <property type="match status" value="1"/>
</dbReference>
<evidence type="ECO:0000256" key="6">
    <source>
        <dbReference type="ARBA" id="ARBA00022833"/>
    </source>
</evidence>
<comment type="catalytic activity">
    <reaction evidence="1">
        <text>inosine + phosphate = alpha-D-ribose 1-phosphate + hypoxanthine</text>
        <dbReference type="Rhea" id="RHEA:27646"/>
        <dbReference type="ChEBI" id="CHEBI:17368"/>
        <dbReference type="ChEBI" id="CHEBI:17596"/>
        <dbReference type="ChEBI" id="CHEBI:43474"/>
        <dbReference type="ChEBI" id="CHEBI:57720"/>
        <dbReference type="EC" id="2.4.2.1"/>
    </reaction>
    <physiologicalReaction direction="left-to-right" evidence="1">
        <dbReference type="Rhea" id="RHEA:27647"/>
    </physiologicalReaction>
</comment>
<evidence type="ECO:0000256" key="9">
    <source>
        <dbReference type="ARBA" id="ARBA00049893"/>
    </source>
</evidence>
<dbReference type="SUPFAM" id="SSF64438">
    <property type="entry name" value="CNF1/YfiH-like putative cysteine hydrolases"/>
    <property type="match status" value="1"/>
</dbReference>
<evidence type="ECO:0000256" key="8">
    <source>
        <dbReference type="ARBA" id="ARBA00048968"/>
    </source>
</evidence>
<accession>A0ABT2LK51</accession>
<keyword evidence="4" id="KW-0479">Metal-binding</keyword>
<name>A0ABT2LK51_9HYPH</name>
<keyword evidence="3" id="KW-0808">Transferase</keyword>
<keyword evidence="6" id="KW-0862">Zinc</keyword>
<comment type="catalytic activity">
    <reaction evidence="8">
        <text>adenosine + phosphate = alpha-D-ribose 1-phosphate + adenine</text>
        <dbReference type="Rhea" id="RHEA:27642"/>
        <dbReference type="ChEBI" id="CHEBI:16335"/>
        <dbReference type="ChEBI" id="CHEBI:16708"/>
        <dbReference type="ChEBI" id="CHEBI:43474"/>
        <dbReference type="ChEBI" id="CHEBI:57720"/>
        <dbReference type="EC" id="2.4.2.1"/>
    </reaction>
    <physiologicalReaction direction="left-to-right" evidence="8">
        <dbReference type="Rhea" id="RHEA:27643"/>
    </physiologicalReaction>
</comment>
<dbReference type="InterPro" id="IPR038371">
    <property type="entry name" value="Cu_polyphenol_OxRdtase_sf"/>
</dbReference>
<dbReference type="InterPro" id="IPR003730">
    <property type="entry name" value="Cu_polyphenol_OxRdtase"/>
</dbReference>
<proteinExistence type="inferred from homology"/>
<gene>
    <name evidence="11" type="primary">pgeF</name>
    <name evidence="11" type="ORF">N5A92_07130</name>
</gene>
<keyword evidence="12" id="KW-1185">Reference proteome</keyword>